<sequence length="207" mass="23174">MPRVDTDTFYRNALERYGHNAQGAHWESARTQRVRFAVLRRLLPADLSALTLVDVGCGLGDLFRYLEVQGDRPGAYVGIDVVEPMVEIARLRTDGEILLLDALRDPLPGADYYLCSGAMNTLTREETRLFIERCLAASRLGFVFNLLRGEDDCDTFNYWEPEDIEALAQELGTDCAIETGYMHRDFSAALRHPVQGAISTDVVAKTV</sequence>
<evidence type="ECO:0000313" key="3">
    <source>
        <dbReference type="Proteomes" id="UP000232638"/>
    </source>
</evidence>
<dbReference type="EMBL" id="CP020370">
    <property type="protein sequence ID" value="AUB79809.1"/>
    <property type="molecule type" value="Genomic_DNA"/>
</dbReference>
<accession>A0A2K8U317</accession>
<dbReference type="SUPFAM" id="SSF53335">
    <property type="entry name" value="S-adenosyl-L-methionine-dependent methyltransferases"/>
    <property type="match status" value="1"/>
</dbReference>
<dbReference type="OrthoDB" id="9800454at2"/>
<dbReference type="Proteomes" id="UP000232638">
    <property type="component" value="Chromosome"/>
</dbReference>
<evidence type="ECO:0000313" key="2">
    <source>
        <dbReference type="EMBL" id="AUB79809.1"/>
    </source>
</evidence>
<dbReference type="AlphaFoldDB" id="A0A2K8U317"/>
<keyword evidence="2" id="KW-0489">Methyltransferase</keyword>
<name>A0A2K8U317_9GAMM</name>
<dbReference type="InterPro" id="IPR029063">
    <property type="entry name" value="SAM-dependent_MTases_sf"/>
</dbReference>
<dbReference type="Pfam" id="PF13649">
    <property type="entry name" value="Methyltransf_25"/>
    <property type="match status" value="1"/>
</dbReference>
<feature type="domain" description="Methyltransferase" evidence="1">
    <location>
        <begin position="53"/>
        <end position="136"/>
    </location>
</feature>
<proteinExistence type="predicted"/>
<keyword evidence="3" id="KW-1185">Reference proteome</keyword>
<reference evidence="2 3" key="1">
    <citation type="submission" date="2017-03" db="EMBL/GenBank/DDBJ databases">
        <title>Complete genome sequence of Candidatus 'Thiodictyon syntrophicum' sp. nov. strain Cad16T, a photolithoautotroph purple sulfur bacterium isolated from an alpine meromictic lake.</title>
        <authorList>
            <person name="Luedin S.M."/>
            <person name="Pothier J.F."/>
            <person name="Danza F."/>
            <person name="Storelli N."/>
            <person name="Wittwer M."/>
            <person name="Tonolla M."/>
        </authorList>
    </citation>
    <scope>NUCLEOTIDE SEQUENCE [LARGE SCALE GENOMIC DNA]</scope>
    <source>
        <strain evidence="2 3">Cad16T</strain>
    </source>
</reference>
<protein>
    <submittedName>
        <fullName evidence="2">Methyltransferase type 11</fullName>
    </submittedName>
</protein>
<gene>
    <name evidence="2" type="ORF">THSYN_01745</name>
</gene>
<organism evidence="2 3">
    <name type="scientific">Candidatus Thiodictyon syntrophicum</name>
    <dbReference type="NCBI Taxonomy" id="1166950"/>
    <lineage>
        <taxon>Bacteria</taxon>
        <taxon>Pseudomonadati</taxon>
        <taxon>Pseudomonadota</taxon>
        <taxon>Gammaproteobacteria</taxon>
        <taxon>Chromatiales</taxon>
        <taxon>Chromatiaceae</taxon>
        <taxon>Thiodictyon</taxon>
    </lineage>
</organism>
<dbReference type="GO" id="GO:0032259">
    <property type="term" value="P:methylation"/>
    <property type="evidence" value="ECO:0007669"/>
    <property type="project" value="UniProtKB-KW"/>
</dbReference>
<dbReference type="KEGG" id="tsy:THSYN_01745"/>
<dbReference type="RefSeq" id="WP_100917627.1">
    <property type="nucleotide sequence ID" value="NZ_CP020370.1"/>
</dbReference>
<dbReference type="GO" id="GO:0008168">
    <property type="term" value="F:methyltransferase activity"/>
    <property type="evidence" value="ECO:0007669"/>
    <property type="project" value="UniProtKB-KW"/>
</dbReference>
<dbReference type="InterPro" id="IPR041698">
    <property type="entry name" value="Methyltransf_25"/>
</dbReference>
<dbReference type="Gene3D" id="3.40.50.150">
    <property type="entry name" value="Vaccinia Virus protein VP39"/>
    <property type="match status" value="1"/>
</dbReference>
<evidence type="ECO:0000259" key="1">
    <source>
        <dbReference type="Pfam" id="PF13649"/>
    </source>
</evidence>
<keyword evidence="2" id="KW-0808">Transferase</keyword>